<feature type="region of interest" description="Disordered" evidence="1">
    <location>
        <begin position="1"/>
        <end position="33"/>
    </location>
</feature>
<feature type="compositionally biased region" description="Polar residues" evidence="1">
    <location>
        <begin position="1"/>
        <end position="16"/>
    </location>
</feature>
<dbReference type="Proteomes" id="UP000238049">
    <property type="component" value="Unassembled WGS sequence"/>
</dbReference>
<reference evidence="2 3" key="1">
    <citation type="submission" date="2016-08" db="EMBL/GenBank/DDBJ databases">
        <title>Evolution of the type three secretion system and type three effector repertoires in Xanthomonas.</title>
        <authorList>
            <person name="Merda D."/>
            <person name="Briand M."/>
            <person name="Bosis E."/>
            <person name="Rousseau C."/>
            <person name="Portier P."/>
            <person name="Jacques M.-A."/>
            <person name="Fischer-Le Saux M."/>
        </authorList>
    </citation>
    <scope>NUCLEOTIDE SEQUENCE [LARGE SCALE GENOMIC DNA]</scope>
    <source>
        <strain evidence="2 3">CFBP 7409</strain>
    </source>
</reference>
<evidence type="ECO:0000256" key="1">
    <source>
        <dbReference type="SAM" id="MobiDB-lite"/>
    </source>
</evidence>
<comment type="caution">
    <text evidence="2">The sequence shown here is derived from an EMBL/GenBank/DDBJ whole genome shotgun (WGS) entry which is preliminary data.</text>
</comment>
<sequence>MPPTRHTSSSNGSSCKVRSCGIGMPIPTSSSRPHRAAEVRAAHGMQVTHRALWLLAYCAWPWSQAMTRRSVIPPLPHAAAAALQ</sequence>
<organism evidence="2 3">
    <name type="scientific">Xanthomonas arboricola pv. guizotiae</name>
    <dbReference type="NCBI Taxonomy" id="487867"/>
    <lineage>
        <taxon>Bacteria</taxon>
        <taxon>Pseudomonadati</taxon>
        <taxon>Pseudomonadota</taxon>
        <taxon>Gammaproteobacteria</taxon>
        <taxon>Lysobacterales</taxon>
        <taxon>Lysobacteraceae</taxon>
        <taxon>Xanthomonas</taxon>
    </lineage>
</organism>
<name>A0A2S6ZT33_9XANT</name>
<dbReference type="AlphaFoldDB" id="A0A2S6ZT33"/>
<protein>
    <submittedName>
        <fullName evidence="2">Uncharacterized protein</fullName>
    </submittedName>
</protein>
<dbReference type="EMBL" id="MDSL01000045">
    <property type="protein sequence ID" value="PPT95504.1"/>
    <property type="molecule type" value="Genomic_DNA"/>
</dbReference>
<accession>A0A2S6ZT33</accession>
<evidence type="ECO:0000313" key="2">
    <source>
        <dbReference type="EMBL" id="PPT95504.1"/>
    </source>
</evidence>
<evidence type="ECO:0000313" key="3">
    <source>
        <dbReference type="Proteomes" id="UP000238049"/>
    </source>
</evidence>
<gene>
    <name evidence="2" type="ORF">XarbCFBP7409_17370</name>
</gene>
<proteinExistence type="predicted"/>